<comment type="cofactor">
    <cofactor evidence="3">
        <name>(R)-lipoate</name>
        <dbReference type="ChEBI" id="CHEBI:83088"/>
    </cofactor>
    <text evidence="3">Binds 1 lipoyl cofactor covalently.</text>
</comment>
<gene>
    <name evidence="3" type="primary">gcvH</name>
    <name evidence="6" type="ORF">SAMN05421508_105396</name>
</gene>
<dbReference type="GO" id="GO:0009249">
    <property type="term" value="P:protein lipoylation"/>
    <property type="evidence" value="ECO:0007669"/>
    <property type="project" value="TreeGrafter"/>
</dbReference>
<dbReference type="InterPro" id="IPR003016">
    <property type="entry name" value="2-oxoA_DH_lipoyl-BS"/>
</dbReference>
<dbReference type="InterPro" id="IPR033753">
    <property type="entry name" value="GCV_H/Fam206"/>
</dbReference>
<dbReference type="NCBIfam" id="NF002270">
    <property type="entry name" value="PRK01202.1"/>
    <property type="match status" value="1"/>
</dbReference>
<proteinExistence type="inferred from homology"/>
<dbReference type="EMBL" id="OCNJ01000005">
    <property type="protein sequence ID" value="SOD96536.1"/>
    <property type="molecule type" value="Genomic_DNA"/>
</dbReference>
<dbReference type="GO" id="GO:0005960">
    <property type="term" value="C:glycine cleavage complex"/>
    <property type="evidence" value="ECO:0007669"/>
    <property type="project" value="InterPro"/>
</dbReference>
<dbReference type="PANTHER" id="PTHR11715:SF3">
    <property type="entry name" value="GLYCINE CLEAVAGE SYSTEM H PROTEIN-RELATED"/>
    <property type="match status" value="1"/>
</dbReference>
<evidence type="ECO:0000256" key="1">
    <source>
        <dbReference type="ARBA" id="ARBA00009249"/>
    </source>
</evidence>
<dbReference type="InterPro" id="IPR011053">
    <property type="entry name" value="Single_hybrid_motif"/>
</dbReference>
<evidence type="ECO:0000313" key="6">
    <source>
        <dbReference type="EMBL" id="SOD96536.1"/>
    </source>
</evidence>
<dbReference type="PROSITE" id="PS50968">
    <property type="entry name" value="BIOTINYL_LIPOYL"/>
    <property type="match status" value="1"/>
</dbReference>
<evidence type="ECO:0000256" key="2">
    <source>
        <dbReference type="ARBA" id="ARBA00022823"/>
    </source>
</evidence>
<dbReference type="SUPFAM" id="SSF51230">
    <property type="entry name" value="Single hybrid motif"/>
    <property type="match status" value="1"/>
</dbReference>
<comment type="function">
    <text evidence="3">The glycine cleavage system catalyzes the degradation of glycine. The H protein shuttles the methylamine group of glycine from the P protein to the T protein.</text>
</comment>
<reference evidence="6 7" key="1">
    <citation type="submission" date="2017-09" db="EMBL/GenBank/DDBJ databases">
        <authorList>
            <person name="Ehlers B."/>
            <person name="Leendertz F.H."/>
        </authorList>
    </citation>
    <scope>NUCLEOTIDE SEQUENCE [LARGE SCALE GENOMIC DNA]</scope>
    <source>
        <strain evidence="6 7">USBA 140</strain>
    </source>
</reference>
<comment type="similarity">
    <text evidence="1 3">Belongs to the GcvH family.</text>
</comment>
<keyword evidence="2 3" id="KW-0450">Lipoyl</keyword>
<dbReference type="GO" id="GO:0019464">
    <property type="term" value="P:glycine decarboxylation via glycine cleavage system"/>
    <property type="evidence" value="ECO:0007669"/>
    <property type="project" value="UniProtKB-UniRule"/>
</dbReference>
<dbReference type="InterPro" id="IPR017453">
    <property type="entry name" value="GCV_H_sub"/>
</dbReference>
<dbReference type="PROSITE" id="PS00189">
    <property type="entry name" value="LIPOYL"/>
    <property type="match status" value="1"/>
</dbReference>
<comment type="subunit">
    <text evidence="3">The glycine cleavage system is composed of four proteins: P, T, L and H.</text>
</comment>
<dbReference type="CDD" id="cd06848">
    <property type="entry name" value="GCS_H"/>
    <property type="match status" value="1"/>
</dbReference>
<evidence type="ECO:0000256" key="3">
    <source>
        <dbReference type="HAMAP-Rule" id="MF_00272"/>
    </source>
</evidence>
<dbReference type="Proteomes" id="UP000219621">
    <property type="component" value="Unassembled WGS sequence"/>
</dbReference>
<dbReference type="GO" id="GO:0005829">
    <property type="term" value="C:cytosol"/>
    <property type="evidence" value="ECO:0007669"/>
    <property type="project" value="TreeGrafter"/>
</dbReference>
<dbReference type="HAMAP" id="MF_00272">
    <property type="entry name" value="GcvH"/>
    <property type="match status" value="1"/>
</dbReference>
<dbReference type="PANTHER" id="PTHR11715">
    <property type="entry name" value="GLYCINE CLEAVAGE SYSTEM H PROTEIN"/>
    <property type="match status" value="1"/>
</dbReference>
<dbReference type="RefSeq" id="WP_097279756.1">
    <property type="nucleotide sequence ID" value="NZ_OCNJ01000005.1"/>
</dbReference>
<evidence type="ECO:0000259" key="5">
    <source>
        <dbReference type="PROSITE" id="PS50968"/>
    </source>
</evidence>
<name>A0A286GMY1_9PROT</name>
<feature type="modified residue" description="N6-lipoyllysine" evidence="3 4">
    <location>
        <position position="60"/>
    </location>
</feature>
<sequence>MTMWFTKDHEWVRVEDDNTATVGISHYAQEQLGDVVFVELPEVGRTLAKGEEAAVVESVKAASEVYSPIGGEVVAFNKALPDSPGTINLDPFGEGWFYRIKLDGEPDTEGLMDQAAYDDYVASL</sequence>
<organism evidence="6 7">
    <name type="scientific">Caenispirillum bisanense</name>
    <dbReference type="NCBI Taxonomy" id="414052"/>
    <lineage>
        <taxon>Bacteria</taxon>
        <taxon>Pseudomonadati</taxon>
        <taxon>Pseudomonadota</taxon>
        <taxon>Alphaproteobacteria</taxon>
        <taxon>Rhodospirillales</taxon>
        <taxon>Novispirillaceae</taxon>
        <taxon>Caenispirillum</taxon>
    </lineage>
</organism>
<keyword evidence="7" id="KW-1185">Reference proteome</keyword>
<dbReference type="AlphaFoldDB" id="A0A286GMY1"/>
<evidence type="ECO:0000256" key="4">
    <source>
        <dbReference type="PIRSR" id="PIRSR617453-50"/>
    </source>
</evidence>
<protein>
    <recommendedName>
        <fullName evidence="3">Glycine cleavage system H protein</fullName>
    </recommendedName>
</protein>
<accession>A0A286GMY1</accession>
<feature type="domain" description="Lipoyl-binding" evidence="5">
    <location>
        <begin position="19"/>
        <end position="101"/>
    </location>
</feature>
<dbReference type="Pfam" id="PF01597">
    <property type="entry name" value="GCV_H"/>
    <property type="match status" value="1"/>
</dbReference>
<dbReference type="InterPro" id="IPR000089">
    <property type="entry name" value="Biotin_lipoyl"/>
</dbReference>
<dbReference type="OrthoDB" id="9796712at2"/>
<dbReference type="Gene3D" id="2.40.50.100">
    <property type="match status" value="1"/>
</dbReference>
<dbReference type="InterPro" id="IPR002930">
    <property type="entry name" value="GCV_H"/>
</dbReference>
<evidence type="ECO:0000313" key="7">
    <source>
        <dbReference type="Proteomes" id="UP000219621"/>
    </source>
</evidence>
<dbReference type="NCBIfam" id="TIGR00527">
    <property type="entry name" value="gcvH"/>
    <property type="match status" value="1"/>
</dbReference>